<keyword evidence="5" id="KW-0732">Signal</keyword>
<sequence length="261" mass="28792">MNAESVAFITLLGIGCVLSSCNVPTRPINMKFKNGVNSHYNIGDRVEYTCLPGYRKGKVGPIYVKCTTNGWSSLFNQCIKRKCPSPRDIENGRLEVTGTDFGSSITYSCDSGYKMIGEPISYCELGYTGSMVWNPEPPICESVKCVSPPSIDHGSNNGYSDIYTDGTVVTYTCDSGYSLIGNENILCSGGEWSDVPTCKIVKCPHPIIPHGFMSGGFKRSYSYNDKVYFTCNNKYKLIGPSYSTCSSENEWKPELPKCEQM</sequence>
<feature type="domain" description="Sushi" evidence="21">
    <location>
        <begin position="81"/>
        <end position="142"/>
    </location>
</feature>
<evidence type="ECO:0000256" key="1">
    <source>
        <dbReference type="ARBA" id="ARBA00004650"/>
    </source>
</evidence>
<evidence type="ECO:0000313" key="22">
    <source>
        <dbReference type="EMBL" id="AKJ93655.1"/>
    </source>
</evidence>
<evidence type="ECO:0000256" key="10">
    <source>
        <dbReference type="ARBA" id="ARBA00023157"/>
    </source>
</evidence>
<accession>A0A0G3FXH8</accession>
<name>A0A0G3FXH8_RACVI</name>
<organismHost>
    <name type="scientific">Procyon lotor</name>
    <name type="common">Raccoon</name>
    <dbReference type="NCBI Taxonomy" id="9654"/>
</organismHost>
<dbReference type="SUPFAM" id="SSF57535">
    <property type="entry name" value="Complement control module/SCR domain"/>
    <property type="match status" value="4"/>
</dbReference>
<keyword evidence="10 20" id="KW-1015">Disulfide bond</keyword>
<dbReference type="Gene3D" id="2.10.70.10">
    <property type="entry name" value="Complement Module, domain 1"/>
    <property type="match status" value="4"/>
</dbReference>
<dbReference type="EMBL" id="KP143769">
    <property type="protein sequence ID" value="AKJ93655.1"/>
    <property type="molecule type" value="Genomic_DNA"/>
</dbReference>
<keyword evidence="4 20" id="KW-0768">Sushi</keyword>
<organism evidence="22 23">
    <name type="scientific">Raccoon poxvirus</name>
    <name type="common">RCN</name>
    <dbReference type="NCBI Taxonomy" id="10256"/>
    <lineage>
        <taxon>Viruses</taxon>
        <taxon>Varidnaviria</taxon>
        <taxon>Bamfordvirae</taxon>
        <taxon>Nucleocytoviricota</taxon>
        <taxon>Pokkesviricetes</taxon>
        <taxon>Chitovirales</taxon>
        <taxon>Poxviridae</taxon>
        <taxon>Chordopoxvirinae</taxon>
        <taxon>Orthopoxvirus</taxon>
        <taxon>Orthopoxvirus raccoonpox</taxon>
    </lineage>
</organism>
<comment type="subunit">
    <text evidence="15">Heterodimer with A56 protein; disulfide-linked.</text>
</comment>
<dbReference type="GO" id="GO:0055036">
    <property type="term" value="C:virion membrane"/>
    <property type="evidence" value="ECO:0007669"/>
    <property type="project" value="UniProtKB-SubCell"/>
</dbReference>
<keyword evidence="6" id="KW-0677">Repeat</keyword>
<proteinExistence type="inferred from homology"/>
<evidence type="ECO:0000256" key="13">
    <source>
        <dbReference type="ARBA" id="ARBA00037804"/>
    </source>
</evidence>
<evidence type="ECO:0000256" key="8">
    <source>
        <dbReference type="ARBA" id="ARBA00022870"/>
    </source>
</evidence>
<dbReference type="RefSeq" id="YP_009143334.1">
    <property type="nucleotide sequence ID" value="NC_027213.1"/>
</dbReference>
<evidence type="ECO:0000256" key="4">
    <source>
        <dbReference type="ARBA" id="ARBA00022659"/>
    </source>
</evidence>
<evidence type="ECO:0000256" key="17">
    <source>
        <dbReference type="ARBA" id="ARBA00077807"/>
    </source>
</evidence>
<comment type="function">
    <text evidence="14">Serves to protect the virus against complement attack by inhibiting both classical and alternative pathways of complement activation. Binds C3b and C4b.</text>
</comment>
<keyword evidence="12" id="KW-0899">Viral immunoevasion</keyword>
<keyword evidence="23" id="KW-1185">Reference proteome</keyword>
<dbReference type="GeneID" id="24528055"/>
<dbReference type="InterPro" id="IPR011176">
    <property type="entry name" value="CCP_VACV_C3/B5"/>
</dbReference>
<dbReference type="OrthoDB" id="8102at10239"/>
<evidence type="ECO:0000256" key="18">
    <source>
        <dbReference type="ARBA" id="ARBA00078481"/>
    </source>
</evidence>
<gene>
    <name evidence="22" type="ORF">RCNV-Herman-021</name>
</gene>
<dbReference type="CDD" id="cd00033">
    <property type="entry name" value="CCP"/>
    <property type="match status" value="4"/>
</dbReference>
<dbReference type="FunFam" id="2.10.70.10:FF:000014">
    <property type="entry name" value="Membrane cofactor protein"/>
    <property type="match status" value="1"/>
</dbReference>
<keyword evidence="3" id="KW-1032">Host cell membrane</keyword>
<dbReference type="InterPro" id="IPR035976">
    <property type="entry name" value="Sushi/SCR/CCP_sf"/>
</dbReference>
<evidence type="ECO:0000256" key="6">
    <source>
        <dbReference type="ARBA" id="ARBA00022737"/>
    </source>
</evidence>
<feature type="domain" description="Sushi" evidence="21">
    <location>
        <begin position="19"/>
        <end position="80"/>
    </location>
</feature>
<evidence type="ECO:0000256" key="5">
    <source>
        <dbReference type="ARBA" id="ARBA00022729"/>
    </source>
</evidence>
<comment type="caution">
    <text evidence="20">Lacks conserved residue(s) required for the propagation of feature annotation.</text>
</comment>
<keyword evidence="8" id="KW-1043">Host membrane</keyword>
<evidence type="ECO:0000256" key="7">
    <source>
        <dbReference type="ARBA" id="ARBA00022844"/>
    </source>
</evidence>
<evidence type="ECO:0000259" key="21">
    <source>
        <dbReference type="PROSITE" id="PS50923"/>
    </source>
</evidence>
<dbReference type="GO" id="GO:0020002">
    <property type="term" value="C:host cell plasma membrane"/>
    <property type="evidence" value="ECO:0007669"/>
    <property type="project" value="UniProtKB-SubCell"/>
</dbReference>
<evidence type="ECO:0000256" key="20">
    <source>
        <dbReference type="PROSITE-ProRule" id="PRU00302"/>
    </source>
</evidence>
<evidence type="ECO:0000256" key="14">
    <source>
        <dbReference type="ARBA" id="ARBA00058638"/>
    </source>
</evidence>
<dbReference type="GO" id="GO:0001848">
    <property type="term" value="F:complement binding"/>
    <property type="evidence" value="ECO:0007669"/>
    <property type="project" value="InterPro"/>
</dbReference>
<comment type="similarity">
    <text evidence="2">Belongs to the receptors of complement activation (RCA) family.</text>
</comment>
<dbReference type="KEGG" id="vg:24528055"/>
<dbReference type="PIRSF" id="PIRSF002486">
    <property type="entry name" value="CIP_VAC_C3L"/>
    <property type="match status" value="1"/>
</dbReference>
<evidence type="ECO:0000256" key="12">
    <source>
        <dbReference type="ARBA" id="ARBA00023280"/>
    </source>
</evidence>
<dbReference type="InterPro" id="IPR000436">
    <property type="entry name" value="Sushi_SCR_CCP_dom"/>
</dbReference>
<dbReference type="InterPro" id="IPR051277">
    <property type="entry name" value="SEZ6_CSMD_C4BPB_Regulators"/>
</dbReference>
<evidence type="ECO:0000256" key="2">
    <source>
        <dbReference type="ARBA" id="ARBA00010908"/>
    </source>
</evidence>
<feature type="disulfide bond" evidence="20">
    <location>
        <begin position="231"/>
        <end position="258"/>
    </location>
</feature>
<dbReference type="PROSITE" id="PS50923">
    <property type="entry name" value="SUSHI"/>
    <property type="match status" value="4"/>
</dbReference>
<keyword evidence="7" id="KW-0946">Virion</keyword>
<evidence type="ECO:0000256" key="9">
    <source>
        <dbReference type="ARBA" id="ARBA00023136"/>
    </source>
</evidence>
<feature type="domain" description="Sushi" evidence="21">
    <location>
        <begin position="201"/>
        <end position="260"/>
    </location>
</feature>
<feature type="domain" description="Sushi" evidence="21">
    <location>
        <begin position="143"/>
        <end position="200"/>
    </location>
</feature>
<reference evidence="22 23" key="1">
    <citation type="journal article" date="2015" name="J. Gen. Virol.">
        <title>Genome sequence and comparative virulence of raccoonpox virus: the first North American poxvirus sequence.</title>
        <authorList>
            <person name="Fleischauer C."/>
            <person name="Upton C."/>
            <person name="Victoria J."/>
            <person name="Jones G.J."/>
            <person name="Roper R.L."/>
        </authorList>
    </citation>
    <scope>NUCLEOTIDE SEQUENCE [LARGE SCALE GENOMIC DNA]</scope>
    <source>
        <strain evidence="22 23">Herman</strain>
    </source>
</reference>
<evidence type="ECO:0000313" key="23">
    <source>
        <dbReference type="Proteomes" id="UP000101745"/>
    </source>
</evidence>
<keyword evidence="9" id="KW-0472">Membrane</keyword>
<keyword evidence="11" id="KW-1087">Inhibition of host complement factors by virus</keyword>
<dbReference type="SMART" id="SM00032">
    <property type="entry name" value="CCP"/>
    <property type="match status" value="4"/>
</dbReference>
<evidence type="ECO:0000256" key="16">
    <source>
        <dbReference type="ARBA" id="ARBA00070875"/>
    </source>
</evidence>
<evidence type="ECO:0000256" key="19">
    <source>
        <dbReference type="ARBA" id="ARBA00082341"/>
    </source>
</evidence>
<dbReference type="PANTHER" id="PTHR45656:SF4">
    <property type="entry name" value="PROTEIN CBR-CLEC-78"/>
    <property type="match status" value="1"/>
</dbReference>
<keyword evidence="11" id="KW-0945">Host-virus interaction</keyword>
<dbReference type="PANTHER" id="PTHR45656">
    <property type="entry name" value="PROTEIN CBR-CLEC-78"/>
    <property type="match status" value="1"/>
</dbReference>
<evidence type="ECO:0000256" key="11">
    <source>
        <dbReference type="ARBA" id="ARBA00023252"/>
    </source>
</evidence>
<dbReference type="GO" id="GO:0045916">
    <property type="term" value="P:negative regulation of complement activation"/>
    <property type="evidence" value="ECO:0007669"/>
    <property type="project" value="InterPro"/>
</dbReference>
<dbReference type="GO" id="GO:0016020">
    <property type="term" value="C:membrane"/>
    <property type="evidence" value="ECO:0007669"/>
    <property type="project" value="InterPro"/>
</dbReference>
<protein>
    <recommendedName>
        <fullName evidence="16">Complement control protein C3</fullName>
    </recommendedName>
    <alternativeName>
        <fullName evidence="19">28 kDa protein</fullName>
    </alternativeName>
    <alternativeName>
        <fullName evidence="17">Secretory protein 35</fullName>
    </alternativeName>
    <alternativeName>
        <fullName evidence="18">VCP</fullName>
    </alternativeName>
</protein>
<evidence type="ECO:0000256" key="15">
    <source>
        <dbReference type="ARBA" id="ARBA00066298"/>
    </source>
</evidence>
<evidence type="ECO:0000256" key="3">
    <source>
        <dbReference type="ARBA" id="ARBA00022511"/>
    </source>
</evidence>
<dbReference type="Pfam" id="PF00084">
    <property type="entry name" value="Sushi"/>
    <property type="match status" value="4"/>
</dbReference>
<dbReference type="Proteomes" id="UP000101745">
    <property type="component" value="Segment"/>
</dbReference>
<comment type="subcellular location">
    <subcellularLocation>
        <location evidence="13">Host cell membrane</location>
        <topology evidence="13">Peripheral membrane protein</topology>
        <orientation evidence="13">Extracellular side</orientation>
    </subcellularLocation>
    <subcellularLocation>
        <location evidence="1">Virion membrane</location>
        <topology evidence="1">Peripheral membrane protein</topology>
    </subcellularLocation>
</comment>
<dbReference type="GO" id="GO:0042784">
    <property type="term" value="P:symbiont-mediated suppression of host complement activation"/>
    <property type="evidence" value="ECO:0007669"/>
    <property type="project" value="UniProtKB-KW"/>
</dbReference>